<keyword evidence="2" id="KW-0472">Membrane</keyword>
<dbReference type="InterPro" id="IPR025445">
    <property type="entry name" value="DUF4191"/>
</dbReference>
<comment type="caution">
    <text evidence="3">The sequence shown here is derived from an EMBL/GenBank/DDBJ whole genome shotgun (WGS) entry which is preliminary data.</text>
</comment>
<keyword evidence="2" id="KW-1133">Transmembrane helix</keyword>
<organism evidence="3 4">
    <name type="scientific">Nocardiopsis ansamitocini</name>
    <dbReference type="NCBI Taxonomy" id="1670832"/>
    <lineage>
        <taxon>Bacteria</taxon>
        <taxon>Bacillati</taxon>
        <taxon>Actinomycetota</taxon>
        <taxon>Actinomycetes</taxon>
        <taxon>Streptosporangiales</taxon>
        <taxon>Nocardiopsidaceae</taxon>
        <taxon>Nocardiopsis</taxon>
    </lineage>
</organism>
<dbReference type="AlphaFoldDB" id="A0A9W6P2Y0"/>
<feature type="transmembrane region" description="Helical" evidence="2">
    <location>
        <begin position="57"/>
        <end position="77"/>
    </location>
</feature>
<reference evidence="3" key="1">
    <citation type="submission" date="2023-02" db="EMBL/GenBank/DDBJ databases">
        <title>Nocardiopsis ansamitocini NBRC 112285.</title>
        <authorList>
            <person name="Ichikawa N."/>
            <person name="Sato H."/>
            <person name="Tonouchi N."/>
        </authorList>
    </citation>
    <scope>NUCLEOTIDE SEQUENCE</scope>
    <source>
        <strain evidence="3">NBRC 112285</strain>
    </source>
</reference>
<accession>A0A9W6P2Y0</accession>
<feature type="region of interest" description="Disordered" evidence="1">
    <location>
        <begin position="230"/>
        <end position="253"/>
    </location>
</feature>
<evidence type="ECO:0000256" key="1">
    <source>
        <dbReference type="SAM" id="MobiDB-lite"/>
    </source>
</evidence>
<evidence type="ECO:0000313" key="4">
    <source>
        <dbReference type="Proteomes" id="UP001165092"/>
    </source>
</evidence>
<dbReference type="Proteomes" id="UP001165092">
    <property type="component" value="Unassembled WGS sequence"/>
</dbReference>
<dbReference type="Pfam" id="PF13829">
    <property type="entry name" value="DUF4191"/>
    <property type="match status" value="1"/>
</dbReference>
<sequence length="253" mass="27483">MRSDSPYPGDMAKKPKDTQTGPATDAQGTDGAEKPPGRIKQLRMVAKVVRQQSPRSIPIAVAIGLGIVLLAVLIGFFTGSLLFAIPLGISIGLLAGFIVFTRSAQQVQYKMLDGQLGAGMAILQNMRGDWTVEPGVNANRSMDIVHRAVGRPGVVLVGEGDPHRLKQLIAAERKRVSRVAYDTPIYDVQVGNGDGQVKVSELQKRMLKLPRNLDKPRVAELRYRLKAMPAAVQTPRGPMPKGVKMPKPPKQNR</sequence>
<keyword evidence="4" id="KW-1185">Reference proteome</keyword>
<feature type="region of interest" description="Disordered" evidence="1">
    <location>
        <begin position="1"/>
        <end position="36"/>
    </location>
</feature>
<dbReference type="EMBL" id="BSQG01000001">
    <property type="protein sequence ID" value="GLU46117.1"/>
    <property type="molecule type" value="Genomic_DNA"/>
</dbReference>
<gene>
    <name evidence="3" type="ORF">Nans01_04680</name>
</gene>
<name>A0A9W6P2Y0_9ACTN</name>
<protein>
    <submittedName>
        <fullName evidence="3">Membrane protein</fullName>
    </submittedName>
</protein>
<feature type="compositionally biased region" description="Low complexity" evidence="1">
    <location>
        <begin position="235"/>
        <end position="245"/>
    </location>
</feature>
<feature type="transmembrane region" description="Helical" evidence="2">
    <location>
        <begin position="83"/>
        <end position="101"/>
    </location>
</feature>
<keyword evidence="2" id="KW-0812">Transmembrane</keyword>
<proteinExistence type="predicted"/>
<evidence type="ECO:0000256" key="2">
    <source>
        <dbReference type="SAM" id="Phobius"/>
    </source>
</evidence>
<evidence type="ECO:0000313" key="3">
    <source>
        <dbReference type="EMBL" id="GLU46117.1"/>
    </source>
</evidence>